<feature type="region of interest" description="Disordered" evidence="1">
    <location>
        <begin position="209"/>
        <end position="237"/>
    </location>
</feature>
<proteinExistence type="predicted"/>
<reference evidence="2 3" key="1">
    <citation type="submission" date="2019-06" db="EMBL/GenBank/DDBJ databases">
        <authorList>
            <person name="Palmer J.M."/>
        </authorList>
    </citation>
    <scope>NUCLEOTIDE SEQUENCE [LARGE SCALE GENOMIC DNA]</scope>
    <source>
        <strain evidence="2 3">TWF102</strain>
    </source>
</reference>
<evidence type="ECO:0000313" key="3">
    <source>
        <dbReference type="Proteomes" id="UP000475325"/>
    </source>
</evidence>
<dbReference type="AlphaFoldDB" id="A0A7C8N5W4"/>
<dbReference type="EMBL" id="WIQW01000096">
    <property type="protein sequence ID" value="KAF3084663.1"/>
    <property type="molecule type" value="Genomic_DNA"/>
</dbReference>
<protein>
    <submittedName>
        <fullName evidence="2">Uncharacterized protein</fullName>
    </submittedName>
</protein>
<feature type="compositionally biased region" description="Polar residues" evidence="1">
    <location>
        <begin position="209"/>
        <end position="219"/>
    </location>
</feature>
<organism evidence="2 3">
    <name type="scientific">Orbilia oligospora</name>
    <name type="common">Nematode-trapping fungus</name>
    <name type="synonym">Arthrobotrys oligospora</name>
    <dbReference type="NCBI Taxonomy" id="2813651"/>
    <lineage>
        <taxon>Eukaryota</taxon>
        <taxon>Fungi</taxon>
        <taxon>Dikarya</taxon>
        <taxon>Ascomycota</taxon>
        <taxon>Pezizomycotina</taxon>
        <taxon>Orbiliomycetes</taxon>
        <taxon>Orbiliales</taxon>
        <taxon>Orbiliaceae</taxon>
        <taxon>Orbilia</taxon>
    </lineage>
</organism>
<dbReference type="Proteomes" id="UP000475325">
    <property type="component" value="Unassembled WGS sequence"/>
</dbReference>
<accession>A0A7C8N5W4</accession>
<evidence type="ECO:0000313" key="2">
    <source>
        <dbReference type="EMBL" id="KAF3084663.1"/>
    </source>
</evidence>
<feature type="compositionally biased region" description="Low complexity" evidence="1">
    <location>
        <begin position="40"/>
        <end position="52"/>
    </location>
</feature>
<feature type="region of interest" description="Disordered" evidence="1">
    <location>
        <begin position="32"/>
        <end position="52"/>
    </location>
</feature>
<comment type="caution">
    <text evidence="2">The sequence shown here is derived from an EMBL/GenBank/DDBJ whole genome shotgun (WGS) entry which is preliminary data.</text>
</comment>
<gene>
    <name evidence="2" type="ORF">TWF102_011822</name>
</gene>
<name>A0A7C8N5W4_ORBOL</name>
<evidence type="ECO:0000256" key="1">
    <source>
        <dbReference type="SAM" id="MobiDB-lite"/>
    </source>
</evidence>
<sequence>MTSTSTVSIVSSEVAHYFEELGLFKPIQGKKRRISPPTISQGSSAVSSDSSSRQFMPTNLIDGSSIFASAAIHQVKEFIEIPVFLQSQETIEIIGFTSEKARSIWNLWEGVPEDEKSSRTFLEFILEFISDPGGSLQAINSDDDWNAYMDNIGISSRLKTAILLPEYEIIRYTSSCEFWLLDSVECTYRALESLTERFETSAEYFRSTSFEGRKQQNAKSPARGDVERQGSDTSGNEAINRLTTYHGDSDSLAGQSEVAEGEASILVSSRIQIKLYRATNLNRAKAFYDEKTGLVQEGRFGSIPGDLSGHSLLTYWTPQREVADLHAGYLKHRAPISEVIIAEVKITEELVASLQPVYLWGQTNKGINPHFQKFIWFCRKGYQKNEMSSYLKYLTKCHLIIVHILTNKNVKYEKMESWEDIKVSDLLHAKIDGEEKLGIRWAFRSSDVKSAFNEHCHGNVKQYNLDMLTIASYSQFTETEGEDNKTSNLHETCDLQYPTSDVTVPD</sequence>